<dbReference type="Proteomes" id="UP000499080">
    <property type="component" value="Unassembled WGS sequence"/>
</dbReference>
<organism evidence="1 2">
    <name type="scientific">Araneus ventricosus</name>
    <name type="common">Orbweaver spider</name>
    <name type="synonym">Epeira ventricosa</name>
    <dbReference type="NCBI Taxonomy" id="182803"/>
    <lineage>
        <taxon>Eukaryota</taxon>
        <taxon>Metazoa</taxon>
        <taxon>Ecdysozoa</taxon>
        <taxon>Arthropoda</taxon>
        <taxon>Chelicerata</taxon>
        <taxon>Arachnida</taxon>
        <taxon>Araneae</taxon>
        <taxon>Araneomorphae</taxon>
        <taxon>Entelegynae</taxon>
        <taxon>Araneoidea</taxon>
        <taxon>Araneidae</taxon>
        <taxon>Araneus</taxon>
    </lineage>
</organism>
<protein>
    <submittedName>
        <fullName evidence="1">Uncharacterized protein</fullName>
    </submittedName>
</protein>
<comment type="caution">
    <text evidence="1">The sequence shown here is derived from an EMBL/GenBank/DDBJ whole genome shotgun (WGS) entry which is preliminary data.</text>
</comment>
<evidence type="ECO:0000313" key="1">
    <source>
        <dbReference type="EMBL" id="GBM91572.1"/>
    </source>
</evidence>
<evidence type="ECO:0000313" key="2">
    <source>
        <dbReference type="Proteomes" id="UP000499080"/>
    </source>
</evidence>
<proteinExistence type="predicted"/>
<keyword evidence="2" id="KW-1185">Reference proteome</keyword>
<name>A0A4Y2JQF8_ARAVE</name>
<dbReference type="AlphaFoldDB" id="A0A4Y2JQF8"/>
<sequence length="213" mass="24042">MQSRNCRLLADTAAQRSFVEKQLSRLLRLPVIRKEKLSVYSFGDKSPVEKTYNVVKIRLESKDDPNSYLEIEALKTEKISAAHIPPPNIDISIYNKHLKGLKLADTINNDTDVSVLIGADNYYDVMTGRIKRIIRKLVAAESLYGWCLIGVSGSPNKNSSDSSVMKVVVEEDISKQLETFWQLENLGIEPANDRLNCNDTKILKIIDSEIIDM</sequence>
<reference evidence="1 2" key="1">
    <citation type="journal article" date="2019" name="Sci. Rep.">
        <title>Orb-weaving spider Araneus ventricosus genome elucidates the spidroin gene catalogue.</title>
        <authorList>
            <person name="Kono N."/>
            <person name="Nakamura H."/>
            <person name="Ohtoshi R."/>
            <person name="Moran D.A.P."/>
            <person name="Shinohara A."/>
            <person name="Yoshida Y."/>
            <person name="Fujiwara M."/>
            <person name="Mori M."/>
            <person name="Tomita M."/>
            <person name="Arakawa K."/>
        </authorList>
    </citation>
    <scope>NUCLEOTIDE SEQUENCE [LARGE SCALE GENOMIC DNA]</scope>
</reference>
<accession>A0A4Y2JQF8</accession>
<dbReference type="EMBL" id="BGPR01003716">
    <property type="protein sequence ID" value="GBM91572.1"/>
    <property type="molecule type" value="Genomic_DNA"/>
</dbReference>
<gene>
    <name evidence="1" type="ORF">AVEN_209401_1</name>
</gene>
<dbReference type="OrthoDB" id="416987at2759"/>